<evidence type="ECO:0000313" key="2">
    <source>
        <dbReference type="EMBL" id="CBY14449.1"/>
    </source>
</evidence>
<dbReference type="Proteomes" id="UP000001307">
    <property type="component" value="Unassembled WGS sequence"/>
</dbReference>
<dbReference type="InParanoid" id="E4XXQ5"/>
<organism evidence="2">
    <name type="scientific">Oikopleura dioica</name>
    <name type="common">Tunicate</name>
    <dbReference type="NCBI Taxonomy" id="34765"/>
    <lineage>
        <taxon>Eukaryota</taxon>
        <taxon>Metazoa</taxon>
        <taxon>Chordata</taxon>
        <taxon>Tunicata</taxon>
        <taxon>Appendicularia</taxon>
        <taxon>Copelata</taxon>
        <taxon>Oikopleuridae</taxon>
        <taxon>Oikopleura</taxon>
    </lineage>
</organism>
<proteinExistence type="predicted"/>
<keyword evidence="3" id="KW-1185">Reference proteome</keyword>
<name>E4XXQ5_OIKDI</name>
<dbReference type="EMBL" id="FN653288">
    <property type="protein sequence ID" value="CBY14449.1"/>
    <property type="molecule type" value="Genomic_DNA"/>
</dbReference>
<evidence type="ECO:0000313" key="3">
    <source>
        <dbReference type="Proteomes" id="UP000001307"/>
    </source>
</evidence>
<reference evidence="2" key="1">
    <citation type="journal article" date="2010" name="Science">
        <title>Plasticity of animal genome architecture unmasked by rapid evolution of a pelagic tunicate.</title>
        <authorList>
            <person name="Denoeud F."/>
            <person name="Henriet S."/>
            <person name="Mungpakdee S."/>
            <person name="Aury J.M."/>
            <person name="Da Silva C."/>
            <person name="Brinkmann H."/>
            <person name="Mikhaleva J."/>
            <person name="Olsen L.C."/>
            <person name="Jubin C."/>
            <person name="Canestro C."/>
            <person name="Bouquet J.M."/>
            <person name="Danks G."/>
            <person name="Poulain J."/>
            <person name="Campsteijn C."/>
            <person name="Adamski M."/>
            <person name="Cross I."/>
            <person name="Yadetie F."/>
            <person name="Muffato M."/>
            <person name="Louis A."/>
            <person name="Butcher S."/>
            <person name="Tsagkogeorga G."/>
            <person name="Konrad A."/>
            <person name="Singh S."/>
            <person name="Jensen M.F."/>
            <person name="Cong E.H."/>
            <person name="Eikeseth-Otteraa H."/>
            <person name="Noel B."/>
            <person name="Anthouard V."/>
            <person name="Porcel B.M."/>
            <person name="Kachouri-Lafond R."/>
            <person name="Nishino A."/>
            <person name="Ugolini M."/>
            <person name="Chourrout P."/>
            <person name="Nishida H."/>
            <person name="Aasland R."/>
            <person name="Huzurbazar S."/>
            <person name="Westhof E."/>
            <person name="Delsuc F."/>
            <person name="Lehrach H."/>
            <person name="Reinhardt R."/>
            <person name="Weissenbach J."/>
            <person name="Roy S.W."/>
            <person name="Artiguenave F."/>
            <person name="Postlethwait J.H."/>
            <person name="Manak J.R."/>
            <person name="Thompson E.M."/>
            <person name="Jaillon O."/>
            <person name="Du Pasquier L."/>
            <person name="Boudinot P."/>
            <person name="Liberles D.A."/>
            <person name="Volff J.N."/>
            <person name="Philippe H."/>
            <person name="Lenhard B."/>
            <person name="Roest Crollius H."/>
            <person name="Wincker P."/>
            <person name="Chourrout D."/>
        </authorList>
    </citation>
    <scope>NUCLEOTIDE SEQUENCE [LARGE SCALE GENOMIC DNA]</scope>
</reference>
<accession>E4XXQ5</accession>
<evidence type="ECO:0000256" key="1">
    <source>
        <dbReference type="SAM" id="MobiDB-lite"/>
    </source>
</evidence>
<dbReference type="AlphaFoldDB" id="E4XXQ5"/>
<sequence>MAEKYREEEKRKFKLKIKGLELMTEGKVLQAGKILKALEKEKKETYGQECEEPQKAAKTPSRTSQRIKK</sequence>
<feature type="region of interest" description="Disordered" evidence="1">
    <location>
        <begin position="44"/>
        <end position="69"/>
    </location>
</feature>
<feature type="compositionally biased region" description="Polar residues" evidence="1">
    <location>
        <begin position="60"/>
        <end position="69"/>
    </location>
</feature>
<protein>
    <submittedName>
        <fullName evidence="2">Uncharacterized protein</fullName>
    </submittedName>
</protein>
<gene>
    <name evidence="2" type="ORF">GSOID_T00007450001</name>
</gene>